<reference evidence="1 2" key="1">
    <citation type="submission" date="2019-02" db="EMBL/GenBank/DDBJ databases">
        <title>Deep-cultivation of Planctomycetes and their phenomic and genomic characterization uncovers novel biology.</title>
        <authorList>
            <person name="Wiegand S."/>
            <person name="Jogler M."/>
            <person name="Boedeker C."/>
            <person name="Pinto D."/>
            <person name="Vollmers J."/>
            <person name="Rivas-Marin E."/>
            <person name="Kohn T."/>
            <person name="Peeters S.H."/>
            <person name="Heuer A."/>
            <person name="Rast P."/>
            <person name="Oberbeckmann S."/>
            <person name="Bunk B."/>
            <person name="Jeske O."/>
            <person name="Meyerdierks A."/>
            <person name="Storesund J.E."/>
            <person name="Kallscheuer N."/>
            <person name="Luecker S."/>
            <person name="Lage O.M."/>
            <person name="Pohl T."/>
            <person name="Merkel B.J."/>
            <person name="Hornburger P."/>
            <person name="Mueller R.-W."/>
            <person name="Bruemmer F."/>
            <person name="Labrenz M."/>
            <person name="Spormann A.M."/>
            <person name="Op Den Camp H."/>
            <person name="Overmann J."/>
            <person name="Amann R."/>
            <person name="Jetten M.S.M."/>
            <person name="Mascher T."/>
            <person name="Medema M.H."/>
            <person name="Devos D.P."/>
            <person name="Kaster A.-K."/>
            <person name="Ovreas L."/>
            <person name="Rohde M."/>
            <person name="Galperin M.Y."/>
            <person name="Jogler C."/>
        </authorList>
    </citation>
    <scope>NUCLEOTIDE SEQUENCE [LARGE SCALE GENOMIC DNA]</scope>
    <source>
        <strain evidence="1 2">CA85</strain>
    </source>
</reference>
<evidence type="ECO:0000313" key="2">
    <source>
        <dbReference type="Proteomes" id="UP000318053"/>
    </source>
</evidence>
<organism evidence="1 2">
    <name type="scientific">Allorhodopirellula solitaria</name>
    <dbReference type="NCBI Taxonomy" id="2527987"/>
    <lineage>
        <taxon>Bacteria</taxon>
        <taxon>Pseudomonadati</taxon>
        <taxon>Planctomycetota</taxon>
        <taxon>Planctomycetia</taxon>
        <taxon>Pirellulales</taxon>
        <taxon>Pirellulaceae</taxon>
        <taxon>Allorhodopirellula</taxon>
    </lineage>
</organism>
<protein>
    <submittedName>
        <fullName evidence="1">Uncharacterized protein</fullName>
    </submittedName>
</protein>
<dbReference type="EMBL" id="SJPK01000002">
    <property type="protein sequence ID" value="TWT74247.1"/>
    <property type="molecule type" value="Genomic_DNA"/>
</dbReference>
<dbReference type="Proteomes" id="UP000318053">
    <property type="component" value="Unassembled WGS sequence"/>
</dbReference>
<evidence type="ECO:0000313" key="1">
    <source>
        <dbReference type="EMBL" id="TWT74247.1"/>
    </source>
</evidence>
<keyword evidence="2" id="KW-1185">Reference proteome</keyword>
<dbReference type="AlphaFoldDB" id="A0A5C5YER8"/>
<comment type="caution">
    <text evidence="1">The sequence shown here is derived from an EMBL/GenBank/DDBJ whole genome shotgun (WGS) entry which is preliminary data.</text>
</comment>
<sequence length="67" mass="7154">MTKLSLDQALLTIASLVVVASFFSASNGCSRHGGVVGESDEYSYDDVEALIQAEDEASESERARNGR</sequence>
<name>A0A5C5YER8_9BACT</name>
<accession>A0A5C5YER8</accession>
<dbReference type="RefSeq" id="WP_146390255.1">
    <property type="nucleotide sequence ID" value="NZ_SJPK01000002.1"/>
</dbReference>
<gene>
    <name evidence="1" type="ORF">CA85_11340</name>
</gene>
<proteinExistence type="predicted"/>